<sequence>MKKLLTLFSLFLCAEQIQAQSYIGFVPDNYSGVHGMIYNPAAIVGSPYRLDLNLVSGSALLGNDYFGVKITDLLKKDFDIDLQAKKFASSNNNAIVNADVLGPSFMFNIAPKHAIGFFSRARGNVNIHELNGTLFDKFREDFKDVKNYNIDEGDFNMVANTWAEVGLSYGAIILNNEQYSLKGGFSLKYLQGFANSYAYGRNISLFFNANNLPKNQKITATGDFIYGGTKEFDNLDKEIKYNSNSNGFGGDLGFLFEIKNQDIQKKYGPNYKWKFGVSVTDIGSINYKSNTENHYEFNSITINQVLVESAGNLDKILTLFDSTPEVNTSQKVMLPTALHTNIDWNFFRKFYLNINGDFNLNDKKALNTTSIANTYILTPRYESKWFSFALPVNYMEYRGLNVGTSLRFGPLFLGSGSILSNLISSESKGADVYFGLKVPIYKGEKRVKQPKEIKQPEPTPVVVEKIIPDTDNDGLLDNVDQCINEKGPKENGGCPYKDTDNDGVIDPEDKCITIAGPVENKGCPWPDTDGDMVLDKDDKCIDVPGTIKNNGCPEVTQAVVKKLNDYAKTILFDAGKNTFQSTTYPVLEAMSALLKEYPTAKFSLEGHTDSIGKAETNQALSEARASAIMNYLVSKGIDKARLKAIGYGESKPIASNKTKAGKALNRRVEVRLIIE</sequence>
<dbReference type="OrthoDB" id="9805336at2"/>
<dbReference type="Pfam" id="PF18990">
    <property type="entry name" value="DUF5723"/>
    <property type="match status" value="1"/>
</dbReference>
<evidence type="ECO:0000313" key="10">
    <source>
        <dbReference type="Proteomes" id="UP000288951"/>
    </source>
</evidence>
<dbReference type="CDD" id="cd07185">
    <property type="entry name" value="OmpA_C-like"/>
    <property type="match status" value="1"/>
</dbReference>
<evidence type="ECO:0000256" key="1">
    <source>
        <dbReference type="ARBA" id="ARBA00004442"/>
    </source>
</evidence>
<dbReference type="Pfam" id="PF00691">
    <property type="entry name" value="OmpA"/>
    <property type="match status" value="1"/>
</dbReference>
<dbReference type="PROSITE" id="PS51123">
    <property type="entry name" value="OMPA_2"/>
    <property type="match status" value="1"/>
</dbReference>
<accession>A0A2N9PCB4</accession>
<dbReference type="PANTHER" id="PTHR30329">
    <property type="entry name" value="STATOR ELEMENT OF FLAGELLAR MOTOR COMPLEX"/>
    <property type="match status" value="1"/>
</dbReference>
<evidence type="ECO:0000313" key="7">
    <source>
        <dbReference type="EMBL" id="RVU90348.1"/>
    </source>
</evidence>
<dbReference type="GO" id="GO:0005509">
    <property type="term" value="F:calcium ion binding"/>
    <property type="evidence" value="ECO:0007669"/>
    <property type="project" value="InterPro"/>
</dbReference>
<dbReference type="AlphaFoldDB" id="A0A2N9PCB4"/>
<dbReference type="InterPro" id="IPR050330">
    <property type="entry name" value="Bact_OuterMem_StrucFunc"/>
</dbReference>
<feature type="chain" id="PRO_5033316846" evidence="5">
    <location>
        <begin position="20"/>
        <end position="675"/>
    </location>
</feature>
<gene>
    <name evidence="8" type="primary">oprF_3</name>
    <name evidence="7" type="ORF">EH230_05230</name>
    <name evidence="8" type="ORF">FLACOL_01971</name>
</gene>
<organism evidence="8 9">
    <name type="scientific">Flavobacterium columnare</name>
    <dbReference type="NCBI Taxonomy" id="996"/>
    <lineage>
        <taxon>Bacteria</taxon>
        <taxon>Pseudomonadati</taxon>
        <taxon>Bacteroidota</taxon>
        <taxon>Flavobacteriia</taxon>
        <taxon>Flavobacteriales</taxon>
        <taxon>Flavobacteriaceae</taxon>
        <taxon>Flavobacterium</taxon>
    </lineage>
</organism>
<evidence type="ECO:0000256" key="2">
    <source>
        <dbReference type="ARBA" id="ARBA00023136"/>
    </source>
</evidence>
<dbReference type="InterPro" id="IPR036737">
    <property type="entry name" value="OmpA-like_sf"/>
</dbReference>
<evidence type="ECO:0000259" key="6">
    <source>
        <dbReference type="PROSITE" id="PS51123"/>
    </source>
</evidence>
<keyword evidence="2 4" id="KW-0472">Membrane</keyword>
<dbReference type="EMBL" id="OLKH01000108">
    <property type="protein sequence ID" value="SPE77957.1"/>
    <property type="molecule type" value="Genomic_DNA"/>
</dbReference>
<reference evidence="8" key="1">
    <citation type="submission" date="2018-02" db="EMBL/GenBank/DDBJ databases">
        <authorList>
            <person name="Cohen D.B."/>
            <person name="Kent A.D."/>
        </authorList>
    </citation>
    <scope>NUCLEOTIDE SEQUENCE [LARGE SCALE GENOMIC DNA]</scope>
    <source>
        <strain evidence="8">CIP109753</strain>
    </source>
</reference>
<comment type="subcellular location">
    <subcellularLocation>
        <location evidence="1">Cell outer membrane</location>
    </subcellularLocation>
</comment>
<dbReference type="Proteomes" id="UP000288951">
    <property type="component" value="Unassembled WGS sequence"/>
</dbReference>
<feature type="domain" description="OmpA-like" evidence="6">
    <location>
        <begin position="559"/>
        <end position="675"/>
    </location>
</feature>
<evidence type="ECO:0000256" key="3">
    <source>
        <dbReference type="ARBA" id="ARBA00023237"/>
    </source>
</evidence>
<dbReference type="Gene3D" id="3.30.1330.60">
    <property type="entry name" value="OmpA-like domain"/>
    <property type="match status" value="1"/>
</dbReference>
<dbReference type="Gene3D" id="4.10.1080.10">
    <property type="entry name" value="TSP type-3 repeat"/>
    <property type="match status" value="1"/>
</dbReference>
<dbReference type="InterPro" id="IPR028974">
    <property type="entry name" value="TSP_type-3_rpt"/>
</dbReference>
<dbReference type="PRINTS" id="PR01021">
    <property type="entry name" value="OMPADOMAIN"/>
</dbReference>
<reference evidence="7" key="2">
    <citation type="submission" date="2018-12" db="EMBL/GenBank/DDBJ databases">
        <title>Draft genome sequence of Flaovobacterium columnare ARS1 isolated from channel catfish in Alabama.</title>
        <authorList>
            <person name="Cai W."/>
            <person name="Arias C."/>
        </authorList>
    </citation>
    <scope>NUCLEOTIDE SEQUENCE [LARGE SCALE GENOMIC DNA]</scope>
    <source>
        <strain evidence="7">ARS1</strain>
    </source>
</reference>
<dbReference type="RefSeq" id="WP_105196548.1">
    <property type="nucleotide sequence ID" value="NZ_OLKH01000108.1"/>
</dbReference>
<dbReference type="InterPro" id="IPR006664">
    <property type="entry name" value="OMP_bac"/>
</dbReference>
<dbReference type="PANTHER" id="PTHR30329:SF21">
    <property type="entry name" value="LIPOPROTEIN YIAD-RELATED"/>
    <property type="match status" value="1"/>
</dbReference>
<name>A0A2N9PCB4_9FLAO</name>
<dbReference type="GO" id="GO:0009279">
    <property type="term" value="C:cell outer membrane"/>
    <property type="evidence" value="ECO:0007669"/>
    <property type="project" value="UniProtKB-SubCell"/>
</dbReference>
<evidence type="ECO:0000313" key="9">
    <source>
        <dbReference type="Proteomes" id="UP000238180"/>
    </source>
</evidence>
<evidence type="ECO:0000256" key="4">
    <source>
        <dbReference type="PROSITE-ProRule" id="PRU00473"/>
    </source>
</evidence>
<keyword evidence="10" id="KW-1185">Reference proteome</keyword>
<dbReference type="EMBL" id="RQSM01000003">
    <property type="protein sequence ID" value="RVU90348.1"/>
    <property type="molecule type" value="Genomic_DNA"/>
</dbReference>
<feature type="signal peptide" evidence="5">
    <location>
        <begin position="1"/>
        <end position="19"/>
    </location>
</feature>
<dbReference type="Proteomes" id="UP000238180">
    <property type="component" value="Unassembled WGS sequence"/>
</dbReference>
<keyword evidence="3" id="KW-0998">Cell outer membrane</keyword>
<dbReference type="SUPFAM" id="SSF103088">
    <property type="entry name" value="OmpA-like"/>
    <property type="match status" value="1"/>
</dbReference>
<dbReference type="InterPro" id="IPR006665">
    <property type="entry name" value="OmpA-like"/>
</dbReference>
<dbReference type="InterPro" id="IPR043781">
    <property type="entry name" value="DUF5723"/>
</dbReference>
<keyword evidence="5" id="KW-0732">Signal</keyword>
<proteinExistence type="predicted"/>
<evidence type="ECO:0000313" key="8">
    <source>
        <dbReference type="EMBL" id="SPE77957.1"/>
    </source>
</evidence>
<dbReference type="SUPFAM" id="SSF103647">
    <property type="entry name" value="TSP type-3 repeat"/>
    <property type="match status" value="1"/>
</dbReference>
<evidence type="ECO:0000256" key="5">
    <source>
        <dbReference type="SAM" id="SignalP"/>
    </source>
</evidence>
<protein>
    <submittedName>
        <fullName evidence="7">OmpA family protein</fullName>
    </submittedName>
    <submittedName>
        <fullName evidence="8">Outer membrane porin F</fullName>
    </submittedName>
</protein>